<dbReference type="RefSeq" id="WP_214607047.1">
    <property type="nucleotide sequence ID" value="NZ_FOXS01000008.1"/>
</dbReference>
<name>A0A1I6BE51_HYMAR</name>
<dbReference type="EMBL" id="FOXS01000008">
    <property type="protein sequence ID" value="SFQ79228.1"/>
    <property type="molecule type" value="Genomic_DNA"/>
</dbReference>
<dbReference type="Pfam" id="PF24819">
    <property type="entry name" value="DUF7710"/>
    <property type="match status" value="1"/>
</dbReference>
<sequence>MDHMAQEDIKAGVWVFHGAGGHFASGVFTARTKAEAWIRQHGLTGVLTCYPVDHGVYDWAIEERLFFPTNPEQTYAGFIQRFTSGSQEHHHYDLDDLG</sequence>
<keyword evidence="3" id="KW-1185">Reference proteome</keyword>
<gene>
    <name evidence="2" type="ORF">SAMN04515668_4416</name>
</gene>
<evidence type="ECO:0000313" key="3">
    <source>
        <dbReference type="Proteomes" id="UP000199029"/>
    </source>
</evidence>
<dbReference type="AlphaFoldDB" id="A0A1I6BE51"/>
<evidence type="ECO:0000259" key="1">
    <source>
        <dbReference type="Pfam" id="PF24819"/>
    </source>
</evidence>
<protein>
    <recommendedName>
        <fullName evidence="1">DUF7710 domain-containing protein</fullName>
    </recommendedName>
</protein>
<dbReference type="InterPro" id="IPR056127">
    <property type="entry name" value="DUF7710"/>
</dbReference>
<evidence type="ECO:0000313" key="2">
    <source>
        <dbReference type="EMBL" id="SFQ79228.1"/>
    </source>
</evidence>
<dbReference type="Proteomes" id="UP000199029">
    <property type="component" value="Unassembled WGS sequence"/>
</dbReference>
<feature type="domain" description="DUF7710" evidence="1">
    <location>
        <begin position="13"/>
        <end position="93"/>
    </location>
</feature>
<organism evidence="2 3">
    <name type="scientific">Hymenobacter arizonensis</name>
    <name type="common">Siccationidurans arizonensis</name>
    <dbReference type="NCBI Taxonomy" id="1227077"/>
    <lineage>
        <taxon>Bacteria</taxon>
        <taxon>Pseudomonadati</taxon>
        <taxon>Bacteroidota</taxon>
        <taxon>Cytophagia</taxon>
        <taxon>Cytophagales</taxon>
        <taxon>Hymenobacteraceae</taxon>
        <taxon>Hymenobacter</taxon>
    </lineage>
</organism>
<reference evidence="3" key="1">
    <citation type="submission" date="2016-10" db="EMBL/GenBank/DDBJ databases">
        <authorList>
            <person name="Varghese N."/>
            <person name="Submissions S."/>
        </authorList>
    </citation>
    <scope>NUCLEOTIDE SEQUENCE [LARGE SCALE GENOMIC DNA]</scope>
    <source>
        <strain evidence="3">OR362-8,ATCC BAA-1266,JCM 13504</strain>
    </source>
</reference>
<accession>A0A1I6BE51</accession>
<proteinExistence type="predicted"/>